<sequence length="422" mass="42094">MFRTIHIGRIGQPLAIGAAGVLMSLGAVAAAPAAWAEPGAPTTPSAAPAQTCCNTTLSVTGPAALGLAGQPVEFTEKITNTSATESQDLFLDLVADAGAGMPKNGLVMYYRTDSGAWQKVLMEYSGGSFQGALPITITLGPGESRVLHLLLGLPMGEPHNGDSDGGANSVQLTSSVGAADGSWVLQARDIRTIPVHGLAAGLAGVPTTAVRGGAPVEFDATLVNPTPSDYLNVNSVLFTDKYATVQVKRGGAWVTLPPVTAAAEPGLVGHYLRERDHKVPAGSSGSVPVRVSWKANAPLGKATLTESIIVNEGSVPFRGTHVGAASAQVTLTGGQSASPSTSTGAGGSQTPTSTPSASASTGTTATPTPAPTTPPASSPANTGTQLASTGGDGGTLALSLGGASLVFAGGSLAAYTRLRRRA</sequence>
<keyword evidence="1" id="KW-0134">Cell wall</keyword>
<protein>
    <recommendedName>
        <fullName evidence="8">Gram-positive cocci surface proteins LPxTG domain-containing protein</fullName>
    </recommendedName>
</protein>
<keyword evidence="6" id="KW-0812">Transmembrane</keyword>
<dbReference type="PROSITE" id="PS50847">
    <property type="entry name" value="GRAM_POS_ANCHORING"/>
    <property type="match status" value="1"/>
</dbReference>
<feature type="compositionally biased region" description="Low complexity" evidence="5">
    <location>
        <begin position="332"/>
        <end position="367"/>
    </location>
</feature>
<evidence type="ECO:0000256" key="5">
    <source>
        <dbReference type="SAM" id="MobiDB-lite"/>
    </source>
</evidence>
<evidence type="ECO:0000313" key="9">
    <source>
        <dbReference type="EMBL" id="WTT17922.1"/>
    </source>
</evidence>
<dbReference type="InterPro" id="IPR019931">
    <property type="entry name" value="LPXTG_anchor"/>
</dbReference>
<keyword evidence="6" id="KW-1133">Transmembrane helix</keyword>
<evidence type="ECO:0000256" key="4">
    <source>
        <dbReference type="ARBA" id="ARBA00023088"/>
    </source>
</evidence>
<evidence type="ECO:0000256" key="2">
    <source>
        <dbReference type="ARBA" id="ARBA00022525"/>
    </source>
</evidence>
<evidence type="ECO:0000256" key="7">
    <source>
        <dbReference type="SAM" id="SignalP"/>
    </source>
</evidence>
<evidence type="ECO:0000259" key="8">
    <source>
        <dbReference type="PROSITE" id="PS50847"/>
    </source>
</evidence>
<feature type="domain" description="Gram-positive cocci surface proteins LPxTG" evidence="8">
    <location>
        <begin position="386"/>
        <end position="422"/>
    </location>
</feature>
<feature type="signal peptide" evidence="7">
    <location>
        <begin position="1"/>
        <end position="29"/>
    </location>
</feature>
<keyword evidence="3 7" id="KW-0732">Signal</keyword>
<dbReference type="EMBL" id="CP108222">
    <property type="protein sequence ID" value="WTT17922.1"/>
    <property type="molecule type" value="Genomic_DNA"/>
</dbReference>
<proteinExistence type="predicted"/>
<feature type="compositionally biased region" description="Low complexity" evidence="5">
    <location>
        <begin position="378"/>
        <end position="392"/>
    </location>
</feature>
<feature type="region of interest" description="Disordered" evidence="5">
    <location>
        <begin position="330"/>
        <end position="392"/>
    </location>
</feature>
<keyword evidence="6" id="KW-0472">Membrane</keyword>
<evidence type="ECO:0000256" key="1">
    <source>
        <dbReference type="ARBA" id="ARBA00022512"/>
    </source>
</evidence>
<organism evidence="9">
    <name type="scientific">Streptomyces sp. NBC_00093</name>
    <dbReference type="NCBI Taxonomy" id="2975649"/>
    <lineage>
        <taxon>Bacteria</taxon>
        <taxon>Bacillati</taxon>
        <taxon>Actinomycetota</taxon>
        <taxon>Actinomycetes</taxon>
        <taxon>Kitasatosporales</taxon>
        <taxon>Streptomycetaceae</taxon>
        <taxon>Streptomyces</taxon>
    </lineage>
</organism>
<keyword evidence="4" id="KW-0572">Peptidoglycan-anchor</keyword>
<feature type="compositionally biased region" description="Pro residues" evidence="5">
    <location>
        <begin position="368"/>
        <end position="377"/>
    </location>
</feature>
<evidence type="ECO:0000256" key="6">
    <source>
        <dbReference type="SAM" id="Phobius"/>
    </source>
</evidence>
<feature type="transmembrane region" description="Helical" evidence="6">
    <location>
        <begin position="396"/>
        <end position="415"/>
    </location>
</feature>
<reference evidence="9" key="1">
    <citation type="submission" date="2022-10" db="EMBL/GenBank/DDBJ databases">
        <title>The complete genomes of actinobacterial strains from the NBC collection.</title>
        <authorList>
            <person name="Joergensen T.S."/>
            <person name="Alvarez Arevalo M."/>
            <person name="Sterndorff E.B."/>
            <person name="Faurdal D."/>
            <person name="Vuksanovic O."/>
            <person name="Mourched A.-S."/>
            <person name="Charusanti P."/>
            <person name="Shaw S."/>
            <person name="Blin K."/>
            <person name="Weber T."/>
        </authorList>
    </citation>
    <scope>NUCLEOTIDE SEQUENCE</scope>
    <source>
        <strain evidence="9">NBC_00093</strain>
    </source>
</reference>
<keyword evidence="2" id="KW-0964">Secreted</keyword>
<dbReference type="AlphaFoldDB" id="A0AAU2A242"/>
<name>A0AAU2A242_9ACTN</name>
<feature type="chain" id="PRO_5043636880" description="Gram-positive cocci surface proteins LPxTG domain-containing protein" evidence="7">
    <location>
        <begin position="30"/>
        <end position="422"/>
    </location>
</feature>
<evidence type="ECO:0000256" key="3">
    <source>
        <dbReference type="ARBA" id="ARBA00022729"/>
    </source>
</evidence>
<accession>A0AAU2A242</accession>
<gene>
    <name evidence="9" type="ORF">OHA22_21420</name>
</gene>